<protein>
    <submittedName>
        <fullName evidence="1">Uncharacterized protein</fullName>
    </submittedName>
</protein>
<proteinExistence type="predicted"/>
<dbReference type="OrthoDB" id="6443885at2759"/>
<sequence>MERKGKIKCSVSLLGLLHGQPIKATRVCLQREILVTVAVHFPSSGVTEIEKPSPAPLPSTLSFITLLSRSDFADVLLGEDNKKKRGEALTYYIPDKSSLLELWGTVFMFQSLILFIGCGA</sequence>
<comment type="caution">
    <text evidence="1">The sequence shown here is derived from an EMBL/GenBank/DDBJ whole genome shotgun (WGS) entry which is preliminary data.</text>
</comment>
<organism evidence="1 2">
    <name type="scientific">Trichonephila clavata</name>
    <name type="common">Joro spider</name>
    <name type="synonym">Nephila clavata</name>
    <dbReference type="NCBI Taxonomy" id="2740835"/>
    <lineage>
        <taxon>Eukaryota</taxon>
        <taxon>Metazoa</taxon>
        <taxon>Ecdysozoa</taxon>
        <taxon>Arthropoda</taxon>
        <taxon>Chelicerata</taxon>
        <taxon>Arachnida</taxon>
        <taxon>Araneae</taxon>
        <taxon>Araneomorphae</taxon>
        <taxon>Entelegynae</taxon>
        <taxon>Araneoidea</taxon>
        <taxon>Nephilidae</taxon>
        <taxon>Trichonephila</taxon>
    </lineage>
</organism>
<evidence type="ECO:0000313" key="1">
    <source>
        <dbReference type="EMBL" id="GFR21078.1"/>
    </source>
</evidence>
<name>A0A8X6HE17_TRICU</name>
<reference evidence="1" key="1">
    <citation type="submission" date="2020-07" db="EMBL/GenBank/DDBJ databases">
        <title>Multicomponent nature underlies the extraordinary mechanical properties of spider dragline silk.</title>
        <authorList>
            <person name="Kono N."/>
            <person name="Nakamura H."/>
            <person name="Mori M."/>
            <person name="Yoshida Y."/>
            <person name="Ohtoshi R."/>
            <person name="Malay A.D."/>
            <person name="Moran D.A.P."/>
            <person name="Tomita M."/>
            <person name="Numata K."/>
            <person name="Arakawa K."/>
        </authorList>
    </citation>
    <scope>NUCLEOTIDE SEQUENCE</scope>
</reference>
<dbReference type="Proteomes" id="UP000887116">
    <property type="component" value="Unassembled WGS sequence"/>
</dbReference>
<dbReference type="AlphaFoldDB" id="A0A8X6HE17"/>
<accession>A0A8X6HE17</accession>
<keyword evidence="2" id="KW-1185">Reference proteome</keyword>
<dbReference type="EMBL" id="BMAO01008129">
    <property type="protein sequence ID" value="GFR21078.1"/>
    <property type="molecule type" value="Genomic_DNA"/>
</dbReference>
<gene>
    <name evidence="1" type="ORF">TNCT_461431</name>
</gene>
<evidence type="ECO:0000313" key="2">
    <source>
        <dbReference type="Proteomes" id="UP000887116"/>
    </source>
</evidence>